<dbReference type="GeneID" id="20676141"/>
<feature type="region of interest" description="Disordered" evidence="1">
    <location>
        <begin position="35"/>
        <end position="79"/>
    </location>
</feature>
<proteinExistence type="predicted"/>
<dbReference type="Proteomes" id="UP000030671">
    <property type="component" value="Unassembled WGS sequence"/>
</dbReference>
<organism evidence="2 3">
    <name type="scientific">Heterobasidion irregulare (strain TC 32-1)</name>
    <dbReference type="NCBI Taxonomy" id="747525"/>
    <lineage>
        <taxon>Eukaryota</taxon>
        <taxon>Fungi</taxon>
        <taxon>Dikarya</taxon>
        <taxon>Basidiomycota</taxon>
        <taxon>Agaricomycotina</taxon>
        <taxon>Agaricomycetes</taxon>
        <taxon>Russulales</taxon>
        <taxon>Bondarzewiaceae</taxon>
        <taxon>Heterobasidion</taxon>
        <taxon>Heterobasidion annosum species complex</taxon>
    </lineage>
</organism>
<accession>W4K6Y4</accession>
<protein>
    <submittedName>
        <fullName evidence="2">Uncharacterized protein</fullName>
    </submittedName>
</protein>
<dbReference type="RefSeq" id="XP_009546233.1">
    <property type="nucleotide sequence ID" value="XM_009547938.1"/>
</dbReference>
<dbReference type="InParanoid" id="W4K6Y4"/>
<keyword evidence="3" id="KW-1185">Reference proteome</keyword>
<reference evidence="2 3" key="1">
    <citation type="journal article" date="2012" name="New Phytol.">
        <title>Insight into trade-off between wood decay and parasitism from the genome of a fungal forest pathogen.</title>
        <authorList>
            <person name="Olson A."/>
            <person name="Aerts A."/>
            <person name="Asiegbu F."/>
            <person name="Belbahri L."/>
            <person name="Bouzid O."/>
            <person name="Broberg A."/>
            <person name="Canback B."/>
            <person name="Coutinho P.M."/>
            <person name="Cullen D."/>
            <person name="Dalman K."/>
            <person name="Deflorio G."/>
            <person name="van Diepen L.T."/>
            <person name="Dunand C."/>
            <person name="Duplessis S."/>
            <person name="Durling M."/>
            <person name="Gonthier P."/>
            <person name="Grimwood J."/>
            <person name="Fossdal C.G."/>
            <person name="Hansson D."/>
            <person name="Henrissat B."/>
            <person name="Hietala A."/>
            <person name="Himmelstrand K."/>
            <person name="Hoffmeister D."/>
            <person name="Hogberg N."/>
            <person name="James T.Y."/>
            <person name="Karlsson M."/>
            <person name="Kohler A."/>
            <person name="Kues U."/>
            <person name="Lee Y.H."/>
            <person name="Lin Y.C."/>
            <person name="Lind M."/>
            <person name="Lindquist E."/>
            <person name="Lombard V."/>
            <person name="Lucas S."/>
            <person name="Lunden K."/>
            <person name="Morin E."/>
            <person name="Murat C."/>
            <person name="Park J."/>
            <person name="Raffaello T."/>
            <person name="Rouze P."/>
            <person name="Salamov A."/>
            <person name="Schmutz J."/>
            <person name="Solheim H."/>
            <person name="Stahlberg J."/>
            <person name="Velez H."/>
            <person name="de Vries R.P."/>
            <person name="Wiebenga A."/>
            <person name="Woodward S."/>
            <person name="Yakovlev I."/>
            <person name="Garbelotto M."/>
            <person name="Martin F."/>
            <person name="Grigoriev I.V."/>
            <person name="Stenlid J."/>
        </authorList>
    </citation>
    <scope>NUCLEOTIDE SEQUENCE [LARGE SCALE GENOMIC DNA]</scope>
    <source>
        <strain evidence="2 3">TC 32-1</strain>
    </source>
</reference>
<dbReference type="HOGENOM" id="CLU_2606325_0_0_1"/>
<evidence type="ECO:0000256" key="1">
    <source>
        <dbReference type="SAM" id="MobiDB-lite"/>
    </source>
</evidence>
<name>W4K6Y4_HETIT</name>
<sequence>MHWAPPISIKASDFRYIQQNPATHRTATPICMHVHHGSATAAPRRGIKTRKNLDRDARMGTAATDVATDPEALDDPQNK</sequence>
<dbReference type="EMBL" id="KI925458">
    <property type="protein sequence ID" value="ETW81602.1"/>
    <property type="molecule type" value="Genomic_DNA"/>
</dbReference>
<dbReference type="AlphaFoldDB" id="W4K6Y4"/>
<dbReference type="KEGG" id="hir:HETIRDRAFT_451350"/>
<evidence type="ECO:0000313" key="2">
    <source>
        <dbReference type="EMBL" id="ETW81602.1"/>
    </source>
</evidence>
<evidence type="ECO:0000313" key="3">
    <source>
        <dbReference type="Proteomes" id="UP000030671"/>
    </source>
</evidence>
<gene>
    <name evidence="2" type="ORF">HETIRDRAFT_451350</name>
</gene>